<reference evidence="2" key="1">
    <citation type="submission" date="2023-08" db="EMBL/GenBank/DDBJ databases">
        <authorList>
            <person name="Alioto T."/>
            <person name="Alioto T."/>
            <person name="Gomez Garrido J."/>
        </authorList>
    </citation>
    <scope>NUCLEOTIDE SEQUENCE</scope>
</reference>
<dbReference type="EMBL" id="OY660880">
    <property type="protein sequence ID" value="CAJ1077041.1"/>
    <property type="molecule type" value="Genomic_DNA"/>
</dbReference>
<feature type="compositionally biased region" description="Low complexity" evidence="1">
    <location>
        <begin position="44"/>
        <end position="56"/>
    </location>
</feature>
<feature type="compositionally biased region" description="Basic and acidic residues" evidence="1">
    <location>
        <begin position="73"/>
        <end position="87"/>
    </location>
</feature>
<evidence type="ECO:0000313" key="2">
    <source>
        <dbReference type="EMBL" id="CAJ1077041.1"/>
    </source>
</evidence>
<name>A0AAV1GW56_XYRNO</name>
<keyword evidence="3" id="KW-1185">Reference proteome</keyword>
<evidence type="ECO:0000256" key="1">
    <source>
        <dbReference type="SAM" id="MobiDB-lite"/>
    </source>
</evidence>
<dbReference type="AlphaFoldDB" id="A0AAV1GW56"/>
<gene>
    <name evidence="2" type="ORF">XNOV1_A019497</name>
</gene>
<feature type="region of interest" description="Disordered" evidence="1">
    <location>
        <begin position="1"/>
        <end position="146"/>
    </location>
</feature>
<evidence type="ECO:0000313" key="3">
    <source>
        <dbReference type="Proteomes" id="UP001178508"/>
    </source>
</evidence>
<proteinExistence type="predicted"/>
<protein>
    <submittedName>
        <fullName evidence="2">Unnamed protein product</fullName>
    </submittedName>
</protein>
<dbReference type="Proteomes" id="UP001178508">
    <property type="component" value="Chromosome 17"/>
</dbReference>
<feature type="compositionally biased region" description="Basic and acidic residues" evidence="1">
    <location>
        <begin position="96"/>
        <end position="132"/>
    </location>
</feature>
<sequence length="203" mass="22763">MHSGFNPPGARVRFPRDSSTDAGQGRVTAALDAQDHGMVTCAFPKSISSPGMIPSSSPSPPSLRQETTTILRVEGRRDVHVEGYGSRDEEEEEQEGREPEHGLEVRRREGERQRDTEKRERERERETSRGEETAAAARIQPPMRRSGFPALPLYCTAAPTLTSSQDTEDDGEKTSKEVTWRMSVSCSLQFNFIWTQELHCLTT</sequence>
<accession>A0AAV1GW56</accession>
<organism evidence="2 3">
    <name type="scientific">Xyrichtys novacula</name>
    <name type="common">Pearly razorfish</name>
    <name type="synonym">Hemipteronotus novacula</name>
    <dbReference type="NCBI Taxonomy" id="13765"/>
    <lineage>
        <taxon>Eukaryota</taxon>
        <taxon>Metazoa</taxon>
        <taxon>Chordata</taxon>
        <taxon>Craniata</taxon>
        <taxon>Vertebrata</taxon>
        <taxon>Euteleostomi</taxon>
        <taxon>Actinopterygii</taxon>
        <taxon>Neopterygii</taxon>
        <taxon>Teleostei</taxon>
        <taxon>Neoteleostei</taxon>
        <taxon>Acanthomorphata</taxon>
        <taxon>Eupercaria</taxon>
        <taxon>Labriformes</taxon>
        <taxon>Labridae</taxon>
        <taxon>Xyrichtys</taxon>
    </lineage>
</organism>